<accession>A0A1L9T4Q6</accession>
<evidence type="ECO:0000313" key="1">
    <source>
        <dbReference type="EMBL" id="OJJ54409.1"/>
    </source>
</evidence>
<dbReference type="Proteomes" id="UP000184356">
    <property type="component" value="Unassembled WGS sequence"/>
</dbReference>
<reference evidence="2" key="1">
    <citation type="journal article" date="2017" name="Genome Biol.">
        <title>Comparative genomics reveals high biological diversity and specific adaptations in the industrially and medically important fungal genus Aspergillus.</title>
        <authorList>
            <person name="de Vries R.P."/>
            <person name="Riley R."/>
            <person name="Wiebenga A."/>
            <person name="Aguilar-Osorio G."/>
            <person name="Amillis S."/>
            <person name="Uchima C.A."/>
            <person name="Anderluh G."/>
            <person name="Asadollahi M."/>
            <person name="Askin M."/>
            <person name="Barry K."/>
            <person name="Battaglia E."/>
            <person name="Bayram O."/>
            <person name="Benocci T."/>
            <person name="Braus-Stromeyer S.A."/>
            <person name="Caldana C."/>
            <person name="Canovas D."/>
            <person name="Cerqueira G.C."/>
            <person name="Chen F."/>
            <person name="Chen W."/>
            <person name="Choi C."/>
            <person name="Clum A."/>
            <person name="Dos Santos R.A."/>
            <person name="Damasio A.R."/>
            <person name="Diallinas G."/>
            <person name="Emri T."/>
            <person name="Fekete E."/>
            <person name="Flipphi M."/>
            <person name="Freyberg S."/>
            <person name="Gallo A."/>
            <person name="Gournas C."/>
            <person name="Habgood R."/>
            <person name="Hainaut M."/>
            <person name="Harispe M.L."/>
            <person name="Henrissat B."/>
            <person name="Hilden K.S."/>
            <person name="Hope R."/>
            <person name="Hossain A."/>
            <person name="Karabika E."/>
            <person name="Karaffa L."/>
            <person name="Karanyi Z."/>
            <person name="Krasevec N."/>
            <person name="Kuo A."/>
            <person name="Kusch H."/>
            <person name="LaButti K."/>
            <person name="Lagendijk E.L."/>
            <person name="Lapidus A."/>
            <person name="Levasseur A."/>
            <person name="Lindquist E."/>
            <person name="Lipzen A."/>
            <person name="Logrieco A.F."/>
            <person name="MacCabe A."/>
            <person name="Maekelae M.R."/>
            <person name="Malavazi I."/>
            <person name="Melin P."/>
            <person name="Meyer V."/>
            <person name="Mielnichuk N."/>
            <person name="Miskei M."/>
            <person name="Molnar A.P."/>
            <person name="Mule G."/>
            <person name="Ngan C.Y."/>
            <person name="Orejas M."/>
            <person name="Orosz E."/>
            <person name="Ouedraogo J.P."/>
            <person name="Overkamp K.M."/>
            <person name="Park H.-S."/>
            <person name="Perrone G."/>
            <person name="Piumi F."/>
            <person name="Punt P.J."/>
            <person name="Ram A.F."/>
            <person name="Ramon A."/>
            <person name="Rauscher S."/>
            <person name="Record E."/>
            <person name="Riano-Pachon D.M."/>
            <person name="Robert V."/>
            <person name="Roehrig J."/>
            <person name="Ruller R."/>
            <person name="Salamov A."/>
            <person name="Salih N.S."/>
            <person name="Samson R.A."/>
            <person name="Sandor E."/>
            <person name="Sanguinetti M."/>
            <person name="Schuetze T."/>
            <person name="Sepcic K."/>
            <person name="Shelest E."/>
            <person name="Sherlock G."/>
            <person name="Sophianopoulou V."/>
            <person name="Squina F.M."/>
            <person name="Sun H."/>
            <person name="Susca A."/>
            <person name="Todd R.B."/>
            <person name="Tsang A."/>
            <person name="Unkles S.E."/>
            <person name="van de Wiele N."/>
            <person name="van Rossen-Uffink D."/>
            <person name="Oliveira J.V."/>
            <person name="Vesth T.C."/>
            <person name="Visser J."/>
            <person name="Yu J.-H."/>
            <person name="Zhou M."/>
            <person name="Andersen M.R."/>
            <person name="Archer D.B."/>
            <person name="Baker S.E."/>
            <person name="Benoit I."/>
            <person name="Brakhage A.A."/>
            <person name="Braus G.H."/>
            <person name="Fischer R."/>
            <person name="Frisvad J.C."/>
            <person name="Goldman G.H."/>
            <person name="Houbraken J."/>
            <person name="Oakley B."/>
            <person name="Pocsi I."/>
            <person name="Scazzocchio C."/>
            <person name="Seiboth B."/>
            <person name="vanKuyk P.A."/>
            <person name="Wortman J."/>
            <person name="Dyer P.S."/>
            <person name="Grigoriev I.V."/>
        </authorList>
    </citation>
    <scope>NUCLEOTIDE SEQUENCE [LARGE SCALE GENOMIC DNA]</scope>
    <source>
        <strain evidence="2">CBS 593.65</strain>
    </source>
</reference>
<protein>
    <submittedName>
        <fullName evidence="1">Uncharacterized protein</fullName>
    </submittedName>
</protein>
<dbReference type="VEuPathDB" id="FungiDB:ASPSYDRAFT_464717"/>
<sequence length="77" mass="8472">MLKLSLSHRGLLGDSRHLSALRMTTWRSFSLSTCLVLMPVIIADYSPPRYSNIPKFGLFGSGICSISMGPLHLPVIL</sequence>
<name>A0A1L9T4Q6_9EURO</name>
<dbReference type="GeneID" id="63763308"/>
<keyword evidence="2" id="KW-1185">Reference proteome</keyword>
<proteinExistence type="predicted"/>
<gene>
    <name evidence="1" type="ORF">ASPSYDRAFT_464717</name>
</gene>
<dbReference type="RefSeq" id="XP_040698215.1">
    <property type="nucleotide sequence ID" value="XM_040847235.1"/>
</dbReference>
<dbReference type="EMBL" id="KV878594">
    <property type="protein sequence ID" value="OJJ54409.1"/>
    <property type="molecule type" value="Genomic_DNA"/>
</dbReference>
<organism evidence="1 2">
    <name type="scientific">Aspergillus sydowii CBS 593.65</name>
    <dbReference type="NCBI Taxonomy" id="1036612"/>
    <lineage>
        <taxon>Eukaryota</taxon>
        <taxon>Fungi</taxon>
        <taxon>Dikarya</taxon>
        <taxon>Ascomycota</taxon>
        <taxon>Pezizomycotina</taxon>
        <taxon>Eurotiomycetes</taxon>
        <taxon>Eurotiomycetidae</taxon>
        <taxon>Eurotiales</taxon>
        <taxon>Aspergillaceae</taxon>
        <taxon>Aspergillus</taxon>
        <taxon>Aspergillus subgen. Nidulantes</taxon>
    </lineage>
</organism>
<dbReference type="AlphaFoldDB" id="A0A1L9T4Q6"/>
<evidence type="ECO:0000313" key="2">
    <source>
        <dbReference type="Proteomes" id="UP000184356"/>
    </source>
</evidence>